<accession>A0ACD5TE84</accession>
<evidence type="ECO:0000313" key="1">
    <source>
        <dbReference type="EnsemblPlants" id="AVESA.00010b.r2.1AG0039020.1.CDS.1"/>
    </source>
</evidence>
<reference evidence="1" key="1">
    <citation type="submission" date="2021-05" db="EMBL/GenBank/DDBJ databases">
        <authorList>
            <person name="Scholz U."/>
            <person name="Mascher M."/>
            <person name="Fiebig A."/>
        </authorList>
    </citation>
    <scope>NUCLEOTIDE SEQUENCE [LARGE SCALE GENOMIC DNA]</scope>
</reference>
<keyword evidence="2" id="KW-1185">Reference proteome</keyword>
<evidence type="ECO:0000313" key="2">
    <source>
        <dbReference type="Proteomes" id="UP001732700"/>
    </source>
</evidence>
<name>A0ACD5TE84_AVESA</name>
<protein>
    <submittedName>
        <fullName evidence="1">Uncharacterized protein</fullName>
    </submittedName>
</protein>
<organism evidence="1 2">
    <name type="scientific">Avena sativa</name>
    <name type="common">Oat</name>
    <dbReference type="NCBI Taxonomy" id="4498"/>
    <lineage>
        <taxon>Eukaryota</taxon>
        <taxon>Viridiplantae</taxon>
        <taxon>Streptophyta</taxon>
        <taxon>Embryophyta</taxon>
        <taxon>Tracheophyta</taxon>
        <taxon>Spermatophyta</taxon>
        <taxon>Magnoliopsida</taxon>
        <taxon>Liliopsida</taxon>
        <taxon>Poales</taxon>
        <taxon>Poaceae</taxon>
        <taxon>BOP clade</taxon>
        <taxon>Pooideae</taxon>
        <taxon>Poodae</taxon>
        <taxon>Poeae</taxon>
        <taxon>Poeae Chloroplast Group 1 (Aveneae type)</taxon>
        <taxon>Aveninae</taxon>
        <taxon>Avena</taxon>
    </lineage>
</organism>
<reference evidence="1" key="2">
    <citation type="submission" date="2025-09" db="UniProtKB">
        <authorList>
            <consortium name="EnsemblPlants"/>
        </authorList>
    </citation>
    <scope>IDENTIFICATION</scope>
</reference>
<dbReference type="EnsemblPlants" id="AVESA.00010b.r2.1AG0039020.1">
    <property type="protein sequence ID" value="AVESA.00010b.r2.1AG0039020.1.CDS.1"/>
    <property type="gene ID" value="AVESA.00010b.r2.1AG0039020"/>
</dbReference>
<proteinExistence type="predicted"/>
<dbReference type="Proteomes" id="UP001732700">
    <property type="component" value="Chromosome 1A"/>
</dbReference>
<sequence length="157" mass="17677">MWIAPRNPFSAMPNLRRLLVADVPSSWDVSWPRLLVEAAPLLESLYVHVTHGEDEPGGQEIPPSSPRSAFWRHSHLKELVVIGFQRTERRMRLVRFAVEVSTALRRVSLLKHGRVVDKGTCCHWEVVSQHSAWSDDERLAVLDGIGCSPGQIEVVLG</sequence>